<reference evidence="18" key="1">
    <citation type="submission" date="2020-06" db="EMBL/GenBank/DDBJ databases">
        <authorList>
            <person name="Li T."/>
            <person name="Hu X."/>
            <person name="Zhang T."/>
            <person name="Song X."/>
            <person name="Zhang H."/>
            <person name="Dai N."/>
            <person name="Sheng W."/>
            <person name="Hou X."/>
            <person name="Wei L."/>
        </authorList>
    </citation>
    <scope>NUCLEOTIDE SEQUENCE</scope>
    <source>
        <strain evidence="18">G02</strain>
        <tissue evidence="18">Leaf</tissue>
    </source>
</reference>
<keyword evidence="8 16" id="KW-0378">Hydrolase</keyword>
<evidence type="ECO:0000256" key="4">
    <source>
        <dbReference type="ARBA" id="ARBA00007786"/>
    </source>
</evidence>
<evidence type="ECO:0000256" key="5">
    <source>
        <dbReference type="ARBA" id="ARBA00013229"/>
    </source>
</evidence>
<comment type="similarity">
    <text evidence="3">In the N-terminal section; belongs to the PMEI family.</text>
</comment>
<accession>A0AAW2QIY9</accession>
<dbReference type="InterPro" id="IPR035513">
    <property type="entry name" value="Invertase/methylesterase_inhib"/>
</dbReference>
<dbReference type="GO" id="GO:0004857">
    <property type="term" value="F:enzyme inhibitor activity"/>
    <property type="evidence" value="ECO:0007669"/>
    <property type="project" value="InterPro"/>
</dbReference>
<evidence type="ECO:0000256" key="2">
    <source>
        <dbReference type="ARBA" id="ARBA00005184"/>
    </source>
</evidence>
<dbReference type="GO" id="GO:0045490">
    <property type="term" value="P:pectin catabolic process"/>
    <property type="evidence" value="ECO:0007669"/>
    <property type="project" value="UniProtKB-UniRule"/>
</dbReference>
<dbReference type="EMBL" id="JACGWJ010000015">
    <property type="protein sequence ID" value="KAL0367759.1"/>
    <property type="molecule type" value="Genomic_DNA"/>
</dbReference>
<dbReference type="GO" id="GO:0030599">
    <property type="term" value="F:pectinesterase activity"/>
    <property type="evidence" value="ECO:0007669"/>
    <property type="project" value="UniProtKB-UniRule"/>
</dbReference>
<dbReference type="SUPFAM" id="SSF101148">
    <property type="entry name" value="Plant invertase/pectin methylesterase inhibitor"/>
    <property type="match status" value="1"/>
</dbReference>
<dbReference type="InterPro" id="IPR018040">
    <property type="entry name" value="Pectinesterase_Tyr_AS"/>
</dbReference>
<dbReference type="InterPro" id="IPR000070">
    <property type="entry name" value="Pectinesterase_cat"/>
</dbReference>
<evidence type="ECO:0000256" key="15">
    <source>
        <dbReference type="PROSITE-ProRule" id="PRU10040"/>
    </source>
</evidence>
<keyword evidence="7 16" id="KW-0964">Secreted</keyword>
<keyword evidence="16" id="KW-0732">Signal</keyword>
<comment type="catalytic activity">
    <reaction evidence="13 16">
        <text>[(1-&gt;4)-alpha-D-galacturonosyl methyl ester](n) + n H2O = [(1-&gt;4)-alpha-D-galacturonosyl](n) + n methanol + n H(+)</text>
        <dbReference type="Rhea" id="RHEA:22380"/>
        <dbReference type="Rhea" id="RHEA-COMP:14570"/>
        <dbReference type="Rhea" id="RHEA-COMP:14573"/>
        <dbReference type="ChEBI" id="CHEBI:15377"/>
        <dbReference type="ChEBI" id="CHEBI:15378"/>
        <dbReference type="ChEBI" id="CHEBI:17790"/>
        <dbReference type="ChEBI" id="CHEBI:140522"/>
        <dbReference type="ChEBI" id="CHEBI:140523"/>
        <dbReference type="EC" id="3.1.1.11"/>
    </reaction>
</comment>
<comment type="caution">
    <text evidence="18">The sequence shown here is derived from an EMBL/GenBank/DDBJ whole genome shotgun (WGS) entry which is preliminary data.</text>
</comment>
<dbReference type="PROSITE" id="PS00800">
    <property type="entry name" value="PECTINESTERASE_1"/>
    <property type="match status" value="1"/>
</dbReference>
<feature type="signal peptide" evidence="16">
    <location>
        <begin position="1"/>
        <end position="22"/>
    </location>
</feature>
<feature type="chain" id="PRO_5043098438" description="Pectinesterase" evidence="16">
    <location>
        <begin position="23"/>
        <end position="613"/>
    </location>
</feature>
<reference evidence="18" key="2">
    <citation type="journal article" date="2024" name="Plant">
        <title>Genomic evolution and insights into agronomic trait innovations of Sesamum species.</title>
        <authorList>
            <person name="Miao H."/>
            <person name="Wang L."/>
            <person name="Qu L."/>
            <person name="Liu H."/>
            <person name="Sun Y."/>
            <person name="Le M."/>
            <person name="Wang Q."/>
            <person name="Wei S."/>
            <person name="Zheng Y."/>
            <person name="Lin W."/>
            <person name="Duan Y."/>
            <person name="Cao H."/>
            <person name="Xiong S."/>
            <person name="Wang X."/>
            <person name="Wei L."/>
            <person name="Li C."/>
            <person name="Ma Q."/>
            <person name="Ju M."/>
            <person name="Zhao R."/>
            <person name="Li G."/>
            <person name="Mu C."/>
            <person name="Tian Q."/>
            <person name="Mei H."/>
            <person name="Zhang T."/>
            <person name="Gao T."/>
            <person name="Zhang H."/>
        </authorList>
    </citation>
    <scope>NUCLEOTIDE SEQUENCE</scope>
    <source>
        <strain evidence="18">G02</strain>
    </source>
</reference>
<keyword evidence="11" id="KW-0325">Glycoprotein</keyword>
<dbReference type="InterPro" id="IPR011050">
    <property type="entry name" value="Pectin_lyase_fold/virulence"/>
</dbReference>
<feature type="active site" evidence="15">
    <location>
        <position position="449"/>
    </location>
</feature>
<dbReference type="AlphaFoldDB" id="A0AAW2QIY9"/>
<dbReference type="Pfam" id="PF04043">
    <property type="entry name" value="PMEI"/>
    <property type="match status" value="1"/>
</dbReference>
<comment type="subcellular location">
    <subcellularLocation>
        <location evidence="1 16">Secreted</location>
        <location evidence="1 16">Cell wall</location>
    </subcellularLocation>
</comment>
<comment type="function">
    <text evidence="14 16">Acts in the modification of cell walls via demethylesterification of cell wall pectin.</text>
</comment>
<feature type="domain" description="Pectinesterase inhibitor" evidence="17">
    <location>
        <begin position="49"/>
        <end position="199"/>
    </location>
</feature>
<evidence type="ECO:0000256" key="7">
    <source>
        <dbReference type="ARBA" id="ARBA00022525"/>
    </source>
</evidence>
<name>A0AAW2QIY9_SESRA</name>
<comment type="pathway">
    <text evidence="2 16">Glycan metabolism; pectin degradation; 2-dehydro-3-deoxy-D-gluconate from pectin: step 1/5.</text>
</comment>
<evidence type="ECO:0000256" key="3">
    <source>
        <dbReference type="ARBA" id="ARBA00006027"/>
    </source>
</evidence>
<dbReference type="InterPro" id="IPR033131">
    <property type="entry name" value="Pectinesterase_Asp_AS"/>
</dbReference>
<sequence>MAANKGAVAGLAAILVVAMVVAVAVSVTRKNGEVDSGSAGNGDPKISAGTTKAVQSICAPTDYKDTCEKGLSHANTSNPKELIKAAFEFTMKNIEDVVKNSPLFKEASHNKSTREALEICQQVLEIAIEDLKMSFDSVEEFDVVSASEYAEDLKTWLSAVITNQETCIDAFDNTTGDTGEKMKNLLKTAREMSSNGLAMVTDMSSVLTSLQLGNVASRKLLSEEGRFLYGGDPTDYAPGEEPTSFVSKIKRSLSALKPNALSEKIGYGGDPTDYAPGEEPHFNMDSNRRHLLSTVSLKPNAVVAQDGSGQFNTISAAIATVPKKNDVTFVIHVKAGVYKEQVVIPKHMNKIVLIGDGPLKTRVTGRLNFAEGVKTYHTATVAVSSDDFIAKDIGFENTAGAEGHQAVALRASGDRAVFYNVHIDGYQDTLYAHTYRQYYRDCTISGTIDFIFGDALAIFQNCRFVIRKPLPNQACMITAQGRVDRHSVGAIVIQNGEIAAEPALLQASPPHKLYLGRPWKQYSTTIIMQSNIGGFIAPEGWSPWAGNFALDTLYYAEYQNRGPGSDVKNRVQWKGMQTLSPQMAESWTGGKIYGGDEWIRISGVPYVPTMMQV</sequence>
<dbReference type="SMART" id="SM00856">
    <property type="entry name" value="PMEI"/>
    <property type="match status" value="1"/>
</dbReference>
<evidence type="ECO:0000256" key="1">
    <source>
        <dbReference type="ARBA" id="ARBA00004191"/>
    </source>
</evidence>
<evidence type="ECO:0000256" key="6">
    <source>
        <dbReference type="ARBA" id="ARBA00022512"/>
    </source>
</evidence>
<evidence type="ECO:0000256" key="13">
    <source>
        <dbReference type="ARBA" id="ARBA00047928"/>
    </source>
</evidence>
<dbReference type="CDD" id="cd15798">
    <property type="entry name" value="PMEI-like_3"/>
    <property type="match status" value="1"/>
</dbReference>
<dbReference type="Gene3D" id="1.20.140.40">
    <property type="entry name" value="Invertase/pectin methylesterase inhibitor family protein"/>
    <property type="match status" value="1"/>
</dbReference>
<evidence type="ECO:0000313" key="18">
    <source>
        <dbReference type="EMBL" id="KAL0367759.1"/>
    </source>
</evidence>
<organism evidence="18">
    <name type="scientific">Sesamum radiatum</name>
    <name type="common">Black benniseed</name>
    <dbReference type="NCBI Taxonomy" id="300843"/>
    <lineage>
        <taxon>Eukaryota</taxon>
        <taxon>Viridiplantae</taxon>
        <taxon>Streptophyta</taxon>
        <taxon>Embryophyta</taxon>
        <taxon>Tracheophyta</taxon>
        <taxon>Spermatophyta</taxon>
        <taxon>Magnoliopsida</taxon>
        <taxon>eudicotyledons</taxon>
        <taxon>Gunneridae</taxon>
        <taxon>Pentapetalae</taxon>
        <taxon>asterids</taxon>
        <taxon>lamiids</taxon>
        <taxon>Lamiales</taxon>
        <taxon>Pedaliaceae</taxon>
        <taxon>Sesamum</taxon>
    </lineage>
</organism>
<comment type="similarity">
    <text evidence="4">In the C-terminal section; belongs to the pectinesterase family.</text>
</comment>
<protein>
    <recommendedName>
        <fullName evidence="5 16">Pectinesterase</fullName>
        <ecNumber evidence="5 16">3.1.1.11</ecNumber>
    </recommendedName>
</protein>
<dbReference type="FunFam" id="1.20.140.40:FF:000001">
    <property type="entry name" value="Pectinesterase"/>
    <property type="match status" value="1"/>
</dbReference>
<dbReference type="Gene3D" id="2.160.20.10">
    <property type="entry name" value="Single-stranded right-handed beta-helix, Pectin lyase-like"/>
    <property type="match status" value="1"/>
</dbReference>
<evidence type="ECO:0000256" key="14">
    <source>
        <dbReference type="ARBA" id="ARBA00057335"/>
    </source>
</evidence>
<keyword evidence="6 16" id="KW-0134">Cell wall</keyword>
<keyword evidence="9 16" id="KW-0063">Aspartyl esterase</keyword>
<dbReference type="InterPro" id="IPR012334">
    <property type="entry name" value="Pectin_lyas_fold"/>
</dbReference>
<evidence type="ECO:0000259" key="17">
    <source>
        <dbReference type="SMART" id="SM00856"/>
    </source>
</evidence>
<dbReference type="EC" id="3.1.1.11" evidence="5 16"/>
<evidence type="ECO:0000256" key="9">
    <source>
        <dbReference type="ARBA" id="ARBA00023085"/>
    </source>
</evidence>
<dbReference type="FunFam" id="2.160.20.10:FF:000001">
    <property type="entry name" value="Pectinesterase"/>
    <property type="match status" value="1"/>
</dbReference>
<dbReference type="PANTHER" id="PTHR31707">
    <property type="entry name" value="PECTINESTERASE"/>
    <property type="match status" value="1"/>
</dbReference>
<proteinExistence type="inferred from homology"/>
<evidence type="ECO:0000256" key="12">
    <source>
        <dbReference type="ARBA" id="ARBA00023316"/>
    </source>
</evidence>
<evidence type="ECO:0000256" key="8">
    <source>
        <dbReference type="ARBA" id="ARBA00022801"/>
    </source>
</evidence>
<dbReference type="Pfam" id="PF01095">
    <property type="entry name" value="Pectinesterase"/>
    <property type="match status" value="1"/>
</dbReference>
<dbReference type="PROSITE" id="PS00503">
    <property type="entry name" value="PECTINESTERASE_2"/>
    <property type="match status" value="1"/>
</dbReference>
<dbReference type="GO" id="GO:0042545">
    <property type="term" value="P:cell wall modification"/>
    <property type="evidence" value="ECO:0007669"/>
    <property type="project" value="UniProtKB-UniRule"/>
</dbReference>
<dbReference type="InterPro" id="IPR006501">
    <property type="entry name" value="Pectinesterase_inhib_dom"/>
</dbReference>
<evidence type="ECO:0000256" key="16">
    <source>
        <dbReference type="RuleBase" id="RU000589"/>
    </source>
</evidence>
<keyword evidence="10" id="KW-1015">Disulfide bond</keyword>
<keyword evidence="12 16" id="KW-0961">Cell wall biogenesis/degradation</keyword>
<evidence type="ECO:0000256" key="11">
    <source>
        <dbReference type="ARBA" id="ARBA00023180"/>
    </source>
</evidence>
<dbReference type="SUPFAM" id="SSF51126">
    <property type="entry name" value="Pectin lyase-like"/>
    <property type="match status" value="1"/>
</dbReference>
<dbReference type="NCBIfam" id="TIGR01614">
    <property type="entry name" value="PME_inhib"/>
    <property type="match status" value="1"/>
</dbReference>
<gene>
    <name evidence="18" type="ORF">Sradi_3666000</name>
</gene>
<evidence type="ECO:0000256" key="10">
    <source>
        <dbReference type="ARBA" id="ARBA00023157"/>
    </source>
</evidence>